<gene>
    <name evidence="1" type="ORF">E2C01_047660</name>
</gene>
<keyword evidence="2" id="KW-1185">Reference proteome</keyword>
<sequence>MITNLPVYQTVPRSDHAPLCVTVTVAARQAASSAELLRRASALGEAQCAEKIRPSLPKSIQYKAVDPDSLTRELQVTPTPILTENSEAHRMEAAITEGCRIIRVAVAAAAAAVLTTGVTNRQRQVAANNDWDSMKPRWRRLLETNDTKMM</sequence>
<proteinExistence type="predicted"/>
<protein>
    <submittedName>
        <fullName evidence="1">Uncharacterized protein</fullName>
    </submittedName>
</protein>
<comment type="caution">
    <text evidence="1">The sequence shown here is derived from an EMBL/GenBank/DDBJ whole genome shotgun (WGS) entry which is preliminary data.</text>
</comment>
<name>A0A5B7G1Q2_PORTR</name>
<evidence type="ECO:0000313" key="1">
    <source>
        <dbReference type="EMBL" id="MPC53761.1"/>
    </source>
</evidence>
<evidence type="ECO:0000313" key="2">
    <source>
        <dbReference type="Proteomes" id="UP000324222"/>
    </source>
</evidence>
<dbReference type="Proteomes" id="UP000324222">
    <property type="component" value="Unassembled WGS sequence"/>
</dbReference>
<dbReference type="EMBL" id="VSRR010011861">
    <property type="protein sequence ID" value="MPC53761.1"/>
    <property type="molecule type" value="Genomic_DNA"/>
</dbReference>
<reference evidence="1 2" key="1">
    <citation type="submission" date="2019-05" db="EMBL/GenBank/DDBJ databases">
        <title>Another draft genome of Portunus trituberculatus and its Hox gene families provides insights of decapod evolution.</title>
        <authorList>
            <person name="Jeong J.-H."/>
            <person name="Song I."/>
            <person name="Kim S."/>
            <person name="Choi T."/>
            <person name="Kim D."/>
            <person name="Ryu S."/>
            <person name="Kim W."/>
        </authorList>
    </citation>
    <scope>NUCLEOTIDE SEQUENCE [LARGE SCALE GENOMIC DNA]</scope>
    <source>
        <tissue evidence="1">Muscle</tissue>
    </source>
</reference>
<accession>A0A5B7G1Q2</accession>
<organism evidence="1 2">
    <name type="scientific">Portunus trituberculatus</name>
    <name type="common">Swimming crab</name>
    <name type="synonym">Neptunus trituberculatus</name>
    <dbReference type="NCBI Taxonomy" id="210409"/>
    <lineage>
        <taxon>Eukaryota</taxon>
        <taxon>Metazoa</taxon>
        <taxon>Ecdysozoa</taxon>
        <taxon>Arthropoda</taxon>
        <taxon>Crustacea</taxon>
        <taxon>Multicrustacea</taxon>
        <taxon>Malacostraca</taxon>
        <taxon>Eumalacostraca</taxon>
        <taxon>Eucarida</taxon>
        <taxon>Decapoda</taxon>
        <taxon>Pleocyemata</taxon>
        <taxon>Brachyura</taxon>
        <taxon>Eubrachyura</taxon>
        <taxon>Portunoidea</taxon>
        <taxon>Portunidae</taxon>
        <taxon>Portuninae</taxon>
        <taxon>Portunus</taxon>
    </lineage>
</organism>
<dbReference type="AlphaFoldDB" id="A0A5B7G1Q2"/>